<evidence type="ECO:0000256" key="7">
    <source>
        <dbReference type="ARBA" id="ARBA00022840"/>
    </source>
</evidence>
<dbReference type="FunFam" id="2.130.10.10:FF:000016">
    <property type="entry name" value="Coatomer alpha subunit, putative"/>
    <property type="match status" value="1"/>
</dbReference>
<dbReference type="PROSITE" id="PS50294">
    <property type="entry name" value="WD_REPEATS_REGION"/>
    <property type="match status" value="2"/>
</dbReference>
<dbReference type="InterPro" id="IPR050844">
    <property type="entry name" value="Coatomer_complex_subunit"/>
</dbReference>
<dbReference type="PROSITE" id="PS00108">
    <property type="entry name" value="PROTEIN_KINASE_ST"/>
    <property type="match status" value="1"/>
</dbReference>
<dbReference type="InterPro" id="IPR000719">
    <property type="entry name" value="Prot_kinase_dom"/>
</dbReference>
<dbReference type="GO" id="GO:0004672">
    <property type="term" value="F:protein kinase activity"/>
    <property type="evidence" value="ECO:0007669"/>
    <property type="project" value="InterPro"/>
</dbReference>
<evidence type="ECO:0000256" key="8">
    <source>
        <dbReference type="ARBA" id="ARBA00023329"/>
    </source>
</evidence>
<dbReference type="Gene3D" id="1.10.510.10">
    <property type="entry name" value="Transferase(Phosphotransferase) domain 1"/>
    <property type="match status" value="1"/>
</dbReference>
<name>A0A8R7VCS2_TRIUA</name>
<dbReference type="InterPro" id="IPR011047">
    <property type="entry name" value="Quinoprotein_ADH-like_sf"/>
</dbReference>
<dbReference type="InterPro" id="IPR011009">
    <property type="entry name" value="Kinase-like_dom_sf"/>
</dbReference>
<dbReference type="Gramene" id="TuG1812G0700006056.01.T01">
    <property type="protein sequence ID" value="TuG1812G0700006056.01.T01"/>
    <property type="gene ID" value="TuG1812G0700006056.01"/>
</dbReference>
<feature type="repeat" description="WD" evidence="11">
    <location>
        <begin position="633"/>
        <end position="676"/>
    </location>
</feature>
<dbReference type="GO" id="GO:0030126">
    <property type="term" value="C:COPI vesicle coat"/>
    <property type="evidence" value="ECO:0007669"/>
    <property type="project" value="TreeGrafter"/>
</dbReference>
<keyword evidence="5 12" id="KW-0547">Nucleotide-binding</keyword>
<keyword evidence="2 11" id="KW-0853">WD repeat</keyword>
<evidence type="ECO:0000256" key="2">
    <source>
        <dbReference type="ARBA" id="ARBA00022574"/>
    </source>
</evidence>
<dbReference type="Gene3D" id="3.30.200.20">
    <property type="entry name" value="Phosphorylase Kinase, domain 1"/>
    <property type="match status" value="1"/>
</dbReference>
<dbReference type="SUPFAM" id="SSF50998">
    <property type="entry name" value="Quinoprotein alcohol dehydrogenase-like"/>
    <property type="match status" value="1"/>
</dbReference>
<dbReference type="InterPro" id="IPR019775">
    <property type="entry name" value="WD40_repeat_CS"/>
</dbReference>
<dbReference type="InterPro" id="IPR017441">
    <property type="entry name" value="Protein_kinase_ATP_BS"/>
</dbReference>
<dbReference type="SUPFAM" id="SSF49354">
    <property type="entry name" value="PapD-like"/>
    <property type="match status" value="2"/>
</dbReference>
<dbReference type="PRINTS" id="PR00320">
    <property type="entry name" value="GPROTEINBRPT"/>
</dbReference>
<dbReference type="Pfam" id="PF00400">
    <property type="entry name" value="WD40"/>
    <property type="match status" value="5"/>
</dbReference>
<keyword evidence="8" id="KW-0968">Cytoplasmic vesicle</keyword>
<dbReference type="InterPro" id="IPR000535">
    <property type="entry name" value="MSP_dom"/>
</dbReference>
<evidence type="ECO:0000256" key="13">
    <source>
        <dbReference type="SAM" id="MobiDB-lite"/>
    </source>
</evidence>
<dbReference type="Gene3D" id="2.60.40.10">
    <property type="entry name" value="Immunoglobulins"/>
    <property type="match status" value="2"/>
</dbReference>
<dbReference type="SUPFAM" id="SSF117289">
    <property type="entry name" value="Nucleoporin domain"/>
    <property type="match status" value="1"/>
</dbReference>
<dbReference type="SMART" id="SM00220">
    <property type="entry name" value="S_TKc"/>
    <property type="match status" value="1"/>
</dbReference>
<dbReference type="GO" id="GO:0006891">
    <property type="term" value="P:intra-Golgi vesicle-mediated transport"/>
    <property type="evidence" value="ECO:0007669"/>
    <property type="project" value="TreeGrafter"/>
</dbReference>
<feature type="repeat" description="WD" evidence="11">
    <location>
        <begin position="1106"/>
        <end position="1149"/>
    </location>
</feature>
<dbReference type="PROSITE" id="PS50011">
    <property type="entry name" value="PROTEIN_KINASE_DOM"/>
    <property type="match status" value="1"/>
</dbReference>
<evidence type="ECO:0000256" key="10">
    <source>
        <dbReference type="ARBA" id="ARBA00032920"/>
    </source>
</evidence>
<accession>A0A8R7VCS2</accession>
<dbReference type="InterPro" id="IPR001680">
    <property type="entry name" value="WD40_rpt"/>
</dbReference>
<feature type="domain" description="MSP" evidence="15">
    <location>
        <begin position="306"/>
        <end position="441"/>
    </location>
</feature>
<comment type="function">
    <text evidence="9">The coatomer is a cytosolic protein complex that binds to dilysine motifs and reversibly associates with Golgi non-clathrin-coated vesicles, which further mediate biosynthetic protein transport from the ER, via the Golgi up to the trans Golgi network. Coatomer complex is required for budding from Golgi membranes, and is essential for the retrograde Golgi-to-ER transport of dilysine-tagged proteins.</text>
</comment>
<dbReference type="GO" id="GO:0006888">
    <property type="term" value="P:endoplasmic reticulum to Golgi vesicle-mediated transport"/>
    <property type="evidence" value="ECO:0007669"/>
    <property type="project" value="TreeGrafter"/>
</dbReference>
<evidence type="ECO:0000313" key="16">
    <source>
        <dbReference type="EnsemblPlants" id="TuG1812G0700006056.01.T01"/>
    </source>
</evidence>
<proteinExistence type="predicted"/>
<keyword evidence="17" id="KW-1185">Reference proteome</keyword>
<keyword evidence="7 12" id="KW-0067">ATP-binding</keyword>
<dbReference type="PROSITE" id="PS00678">
    <property type="entry name" value="WD_REPEATS_1"/>
    <property type="match status" value="1"/>
</dbReference>
<dbReference type="InterPro" id="IPR013783">
    <property type="entry name" value="Ig-like_fold"/>
</dbReference>
<dbReference type="PANTHER" id="PTHR19876:SF72">
    <property type="entry name" value="COATOMER WD ASSOCIATED REGION DOMAIN-CONTAINING PROTEIN"/>
    <property type="match status" value="1"/>
</dbReference>
<evidence type="ECO:0000256" key="5">
    <source>
        <dbReference type="ARBA" id="ARBA00022741"/>
    </source>
</evidence>
<evidence type="ECO:0000256" key="9">
    <source>
        <dbReference type="ARBA" id="ARBA00025536"/>
    </source>
</evidence>
<feature type="region of interest" description="Disordered" evidence="13">
    <location>
        <begin position="1257"/>
        <end position="1289"/>
    </location>
</feature>
<gene>
    <name evidence="16" type="primary">LOC125520751</name>
</gene>
<dbReference type="SUPFAM" id="SSF56112">
    <property type="entry name" value="Protein kinase-like (PK-like)"/>
    <property type="match status" value="1"/>
</dbReference>
<evidence type="ECO:0000256" key="4">
    <source>
        <dbReference type="ARBA" id="ARBA00022737"/>
    </source>
</evidence>
<evidence type="ECO:0000256" key="3">
    <source>
        <dbReference type="ARBA" id="ARBA00022679"/>
    </source>
</evidence>
<dbReference type="GO" id="GO:0006886">
    <property type="term" value="P:intracellular protein transport"/>
    <property type="evidence" value="ECO:0007669"/>
    <property type="project" value="TreeGrafter"/>
</dbReference>
<dbReference type="GeneID" id="125520751"/>
<feature type="compositionally biased region" description="Polar residues" evidence="13">
    <location>
        <begin position="1279"/>
        <end position="1289"/>
    </location>
</feature>
<dbReference type="RefSeq" id="XP_048541720.1">
    <property type="nucleotide sequence ID" value="XM_048685763.1"/>
</dbReference>
<feature type="repeat" description="WD" evidence="11">
    <location>
        <begin position="1070"/>
        <end position="1105"/>
    </location>
</feature>
<dbReference type="PANTHER" id="PTHR19876">
    <property type="entry name" value="COATOMER"/>
    <property type="match status" value="1"/>
</dbReference>
<reference evidence="16" key="2">
    <citation type="submission" date="2018-03" db="EMBL/GenBank/DDBJ databases">
        <title>The Triticum urartu genome reveals the dynamic nature of wheat genome evolution.</title>
        <authorList>
            <person name="Ling H."/>
            <person name="Ma B."/>
            <person name="Shi X."/>
            <person name="Liu H."/>
            <person name="Dong L."/>
            <person name="Sun H."/>
            <person name="Cao Y."/>
            <person name="Gao Q."/>
            <person name="Zheng S."/>
            <person name="Li Y."/>
            <person name="Yu Y."/>
            <person name="Du H."/>
            <person name="Qi M."/>
            <person name="Li Y."/>
            <person name="Yu H."/>
            <person name="Cui Y."/>
            <person name="Wang N."/>
            <person name="Chen C."/>
            <person name="Wu H."/>
            <person name="Zhao Y."/>
            <person name="Zhang J."/>
            <person name="Li Y."/>
            <person name="Zhou W."/>
            <person name="Zhang B."/>
            <person name="Hu W."/>
            <person name="Eijk M."/>
            <person name="Tang J."/>
            <person name="Witsenboer H."/>
            <person name="Zhao S."/>
            <person name="Li Z."/>
            <person name="Zhang A."/>
            <person name="Wang D."/>
            <person name="Liang C."/>
        </authorList>
    </citation>
    <scope>NUCLEOTIDE SEQUENCE [LARGE SCALE GENOMIC DNA]</scope>
    <source>
        <strain evidence="16">cv. G1812</strain>
    </source>
</reference>
<reference evidence="16" key="3">
    <citation type="submission" date="2022-06" db="UniProtKB">
        <authorList>
            <consortium name="EnsemblPlants"/>
        </authorList>
    </citation>
    <scope>IDENTIFICATION</scope>
</reference>
<dbReference type="InterPro" id="IPR008271">
    <property type="entry name" value="Ser/Thr_kinase_AS"/>
</dbReference>
<dbReference type="RefSeq" id="XP_048541716.1">
    <property type="nucleotide sequence ID" value="XM_048685759.1"/>
</dbReference>
<comment type="subcellular location">
    <subcellularLocation>
        <location evidence="1">Cytoplasmic vesicle membrane</location>
    </subcellularLocation>
</comment>
<evidence type="ECO:0000259" key="14">
    <source>
        <dbReference type="PROSITE" id="PS50011"/>
    </source>
</evidence>
<dbReference type="InterPro" id="IPR020472">
    <property type="entry name" value="WD40_PAC1"/>
</dbReference>
<dbReference type="FunFam" id="1.10.510.10:FF:000870">
    <property type="entry name" value="OSJNBa0016N04.16-like protein"/>
    <property type="match status" value="1"/>
</dbReference>
<sequence length="1289" mass="145345">MDRRGGITEIELECMLLDENAEAMALPFSLLEKITHNFSDKLEIGRGGFAVVYKAMLENEVVAIKRLSNTYMYEREFQREVECLIKVKHKNIVHFLGYCSDTQGNMENYNGKMVMADVQQRLLCFEYLPKGSLDAYITDSSGKLEWRKCYQVIKGICEGLNYLHQKRILHLDLKPGNILLDEDMMPKITDFGLSRCFEENQTRAVTNNVCGTLGYLAPEFYRGEITHKFDLYSLGVIIIELLTGKKGYQTVENVLEIWSNEMLDTLQWEQIRVCAEIGIECTEADPAKRPASMKHIIIRLAELECSAHVIPAGGTNDLLLLHQFVLCFPFEPNKVITCPLELTNNTDNHVAFRLMDKSMGSSFLGLPLYGLVPPNTPYTLIMTTQEKEDQPRKYIMDVILHAATLILGDDEHINTFQSQPDKFFQDMGVAVQEVKLKALYSQPPHITTLSSKTISPTTKIILCKKNPNDSHVCSLDTNQTKHWIIIGDNGGHVRIWDYQKQRKGDSIRVSAKYAIKCVKFIARKQWIVAGTNHGIIYVYDYDKMHKIASFKVGGRSAKLWSLAVHPTKPYLLSAGTQMKLWDWDKGWECVQTFEQSATEFPIAFNPNDTFATGSYHYHVKVWSLDSPRSNYDLFGHWGRVNCLVFFTCHDQEFLVTGSNDKTVKIWYLQNRICAYTLEVFVSPVTSVIYQPNLETLITGSKDGAVYLWTTVNCRIHSCPPMLKRIIKTGCVGAVYHLACVMGRIVIGKQNTVSIMDIDNMNYQERSTDYGEQQLSTDRRQQAGDTMSKQDITGSISKLHILDVHPPELRFPYCPNEPIPCSLHLTNNTDENVGFRLVDKSGTSPWCFTKLPLYGIVSCRSTCTLIVTMKEEMKQKEATDFDLVIQSNILRDKHISLFKDQSESDQFFEEAKEFVNMMHEVALKAVYAKDVEVASEDILVKYNPDNVCSLDAHPTEPWILTGHCTGYAHAWNHEMKYPMNSFKVSDYAVICVKFIARRKWIVAVTLLGDLHVYDCACVTKIEKIRSVEPGGIMITPILAVHPTLPYVLSLDTVLLDWDLSWKCTETFLDDLTMVKFNPREANSFASGSLDGDVKVWRLDSPVSEYSLLGHMDVVNCLDFITHGDEQSLITGSEDCTAKIWDLQKRECIHTLEATSPVLCVLVHPNLPVLITGTAHGIVQVWSSTNFRLKGTINLGGGGPVVGLTCLSGSPRIVIGQKNAIVTMEPCQSWGLTSDAEESIAFFGIEDAVIGRGVNVMTTTKHRSDKEGGVGPTQSKRKRVSTSASTYQEAT</sequence>
<feature type="repeat" description="WD" evidence="11">
    <location>
        <begin position="677"/>
        <end position="708"/>
    </location>
</feature>
<dbReference type="GO" id="GO:0005524">
    <property type="term" value="F:ATP binding"/>
    <property type="evidence" value="ECO:0007669"/>
    <property type="project" value="UniProtKB-UniRule"/>
</dbReference>
<feature type="domain" description="Protein kinase" evidence="14">
    <location>
        <begin position="38"/>
        <end position="325"/>
    </location>
</feature>
<feature type="binding site" evidence="12">
    <location>
        <position position="65"/>
    </location>
    <ligand>
        <name>ATP</name>
        <dbReference type="ChEBI" id="CHEBI:30616"/>
    </ligand>
</feature>
<dbReference type="PROSITE" id="PS50202">
    <property type="entry name" value="MSP"/>
    <property type="match status" value="1"/>
</dbReference>
<evidence type="ECO:0000313" key="17">
    <source>
        <dbReference type="Proteomes" id="UP000015106"/>
    </source>
</evidence>
<dbReference type="RefSeq" id="XP_048541715.1">
    <property type="nucleotide sequence ID" value="XM_048685758.1"/>
</dbReference>
<dbReference type="GO" id="GO:0006890">
    <property type="term" value="P:retrograde vesicle-mediated transport, Golgi to endoplasmic reticulum"/>
    <property type="evidence" value="ECO:0007669"/>
    <property type="project" value="TreeGrafter"/>
</dbReference>
<organism evidence="16 17">
    <name type="scientific">Triticum urartu</name>
    <name type="common">Red wild einkorn</name>
    <name type="synonym">Crithodium urartu</name>
    <dbReference type="NCBI Taxonomy" id="4572"/>
    <lineage>
        <taxon>Eukaryota</taxon>
        <taxon>Viridiplantae</taxon>
        <taxon>Streptophyta</taxon>
        <taxon>Embryophyta</taxon>
        <taxon>Tracheophyta</taxon>
        <taxon>Spermatophyta</taxon>
        <taxon>Magnoliopsida</taxon>
        <taxon>Liliopsida</taxon>
        <taxon>Poales</taxon>
        <taxon>Poaceae</taxon>
        <taxon>BOP clade</taxon>
        <taxon>Pooideae</taxon>
        <taxon>Triticodae</taxon>
        <taxon>Triticeae</taxon>
        <taxon>Triticinae</taxon>
        <taxon>Triticum</taxon>
    </lineage>
</organism>
<reference evidence="17" key="1">
    <citation type="journal article" date="2013" name="Nature">
        <title>Draft genome of the wheat A-genome progenitor Triticum urartu.</title>
        <authorList>
            <person name="Ling H.Q."/>
            <person name="Zhao S."/>
            <person name="Liu D."/>
            <person name="Wang J."/>
            <person name="Sun H."/>
            <person name="Zhang C."/>
            <person name="Fan H."/>
            <person name="Li D."/>
            <person name="Dong L."/>
            <person name="Tao Y."/>
            <person name="Gao C."/>
            <person name="Wu H."/>
            <person name="Li Y."/>
            <person name="Cui Y."/>
            <person name="Guo X."/>
            <person name="Zheng S."/>
            <person name="Wang B."/>
            <person name="Yu K."/>
            <person name="Liang Q."/>
            <person name="Yang W."/>
            <person name="Lou X."/>
            <person name="Chen J."/>
            <person name="Feng M."/>
            <person name="Jian J."/>
            <person name="Zhang X."/>
            <person name="Luo G."/>
            <person name="Jiang Y."/>
            <person name="Liu J."/>
            <person name="Wang Z."/>
            <person name="Sha Y."/>
            <person name="Zhang B."/>
            <person name="Wu H."/>
            <person name="Tang D."/>
            <person name="Shen Q."/>
            <person name="Xue P."/>
            <person name="Zou S."/>
            <person name="Wang X."/>
            <person name="Liu X."/>
            <person name="Wang F."/>
            <person name="Yang Y."/>
            <person name="An X."/>
            <person name="Dong Z."/>
            <person name="Zhang K."/>
            <person name="Zhang X."/>
            <person name="Luo M.C."/>
            <person name="Dvorak J."/>
            <person name="Tong Y."/>
            <person name="Wang J."/>
            <person name="Yang H."/>
            <person name="Li Z."/>
            <person name="Wang D."/>
            <person name="Zhang A."/>
            <person name="Wang J."/>
        </authorList>
    </citation>
    <scope>NUCLEOTIDE SEQUENCE</scope>
    <source>
        <strain evidence="17">cv. G1812</strain>
    </source>
</reference>
<evidence type="ECO:0000259" key="15">
    <source>
        <dbReference type="PROSITE" id="PS50202"/>
    </source>
</evidence>
<keyword evidence="4" id="KW-0677">Repeat</keyword>
<dbReference type="RefSeq" id="XP_048541717.1">
    <property type="nucleotide sequence ID" value="XM_048685760.1"/>
</dbReference>
<protein>
    <recommendedName>
        <fullName evidence="10">Beta'-coat protein</fullName>
    </recommendedName>
</protein>
<evidence type="ECO:0000256" key="12">
    <source>
        <dbReference type="PROSITE-ProRule" id="PRU10141"/>
    </source>
</evidence>
<dbReference type="RefSeq" id="XP_048541719.1">
    <property type="nucleotide sequence ID" value="XM_048685762.1"/>
</dbReference>
<dbReference type="Gene3D" id="2.130.10.10">
    <property type="entry name" value="YVTN repeat-like/Quinoprotein amine dehydrogenase"/>
    <property type="match status" value="2"/>
</dbReference>
<evidence type="ECO:0000256" key="1">
    <source>
        <dbReference type="ARBA" id="ARBA00004156"/>
    </source>
</evidence>
<dbReference type="Proteomes" id="UP000015106">
    <property type="component" value="Chromosome 7"/>
</dbReference>
<dbReference type="PROSITE" id="PS50082">
    <property type="entry name" value="WD_REPEATS_2"/>
    <property type="match status" value="4"/>
</dbReference>
<dbReference type="PROSITE" id="PS00107">
    <property type="entry name" value="PROTEIN_KINASE_ATP"/>
    <property type="match status" value="1"/>
</dbReference>
<dbReference type="InterPro" id="IPR008962">
    <property type="entry name" value="PapD-like_sf"/>
</dbReference>
<dbReference type="InterPro" id="IPR015943">
    <property type="entry name" value="WD40/YVTN_repeat-like_dom_sf"/>
</dbReference>
<dbReference type="EnsemblPlants" id="TuG1812G0700006056.01.T01">
    <property type="protein sequence ID" value="TuG1812G0700006056.01.T01"/>
    <property type="gene ID" value="TuG1812G0700006056.01"/>
</dbReference>
<keyword evidence="3" id="KW-0808">Transferase</keyword>
<keyword evidence="6" id="KW-0418">Kinase</keyword>
<evidence type="ECO:0000256" key="11">
    <source>
        <dbReference type="PROSITE-ProRule" id="PRU00221"/>
    </source>
</evidence>
<evidence type="ECO:0000256" key="6">
    <source>
        <dbReference type="ARBA" id="ARBA00022777"/>
    </source>
</evidence>
<dbReference type="Pfam" id="PF00069">
    <property type="entry name" value="Pkinase"/>
    <property type="match status" value="1"/>
</dbReference>
<dbReference type="SMART" id="SM00320">
    <property type="entry name" value="WD40"/>
    <property type="match status" value="11"/>
</dbReference>